<accession>A0A7L9WKK2</accession>
<protein>
    <submittedName>
        <fullName evidence="2">Uncharacterized protein</fullName>
    </submittedName>
</protein>
<dbReference type="KEGG" id="pshq:F3W81_06110"/>
<evidence type="ECO:0000313" key="2">
    <source>
        <dbReference type="EMBL" id="QOL80423.1"/>
    </source>
</evidence>
<gene>
    <name evidence="2" type="ORF">F3W81_06110</name>
</gene>
<keyword evidence="3" id="KW-1185">Reference proteome</keyword>
<keyword evidence="1" id="KW-1133">Transmembrane helix</keyword>
<feature type="transmembrane region" description="Helical" evidence="1">
    <location>
        <begin position="51"/>
        <end position="72"/>
    </location>
</feature>
<organism evidence="2 3">
    <name type="scientific">Pseudooceanicola spongiae</name>
    <dbReference type="NCBI Taxonomy" id="2613965"/>
    <lineage>
        <taxon>Bacteria</taxon>
        <taxon>Pseudomonadati</taxon>
        <taxon>Pseudomonadota</taxon>
        <taxon>Alphaproteobacteria</taxon>
        <taxon>Rhodobacterales</taxon>
        <taxon>Paracoccaceae</taxon>
        <taxon>Pseudooceanicola</taxon>
    </lineage>
</organism>
<dbReference type="EMBL" id="CP045201">
    <property type="protein sequence ID" value="QOL80423.1"/>
    <property type="molecule type" value="Genomic_DNA"/>
</dbReference>
<evidence type="ECO:0000313" key="3">
    <source>
        <dbReference type="Proteomes" id="UP000594118"/>
    </source>
</evidence>
<feature type="transmembrane region" description="Helical" evidence="1">
    <location>
        <begin position="16"/>
        <end position="39"/>
    </location>
</feature>
<reference evidence="2 3" key="1">
    <citation type="submission" date="2019-10" db="EMBL/GenBank/DDBJ databases">
        <title>Pseudopuniceibacterium sp. HQ09 islated from Antarctica.</title>
        <authorList>
            <person name="Liao L."/>
            <person name="Su S."/>
            <person name="Chen B."/>
            <person name="Yu Y."/>
        </authorList>
    </citation>
    <scope>NUCLEOTIDE SEQUENCE [LARGE SCALE GENOMIC DNA]</scope>
    <source>
        <strain evidence="2 3">HQ09</strain>
    </source>
</reference>
<proteinExistence type="predicted"/>
<keyword evidence="1" id="KW-0472">Membrane</keyword>
<dbReference type="AlphaFoldDB" id="A0A7L9WKK2"/>
<dbReference type="Proteomes" id="UP000594118">
    <property type="component" value="Chromosome"/>
</dbReference>
<sequence length="195" mass="20992">MNFSLPVLPIWQARSFWAQLLMLASVALNAAGIDLMSIFGQVGLGDNPDAVIDTGLSVWQTISPLIFGFWAWWERRAPNYRLGVTLPGKSGAAMVGMLMLTGLMIVGSTSQAHARPQSIIINTDCLARDLMLRDLAQRLGQTPIGSGTTFDRKIEFLASPDDDSWTIILVAPDGNSCVIGAGPNWLGPKPTGEPL</sequence>
<keyword evidence="1" id="KW-0812">Transmembrane</keyword>
<dbReference type="RefSeq" id="WP_193082743.1">
    <property type="nucleotide sequence ID" value="NZ_CP045201.1"/>
</dbReference>
<evidence type="ECO:0000256" key="1">
    <source>
        <dbReference type="SAM" id="Phobius"/>
    </source>
</evidence>
<name>A0A7L9WKK2_9RHOB</name>
<feature type="transmembrane region" description="Helical" evidence="1">
    <location>
        <begin position="92"/>
        <end position="110"/>
    </location>
</feature>